<gene>
    <name evidence="4" type="ORF">SASPL_100433</name>
</gene>
<evidence type="ECO:0000313" key="4">
    <source>
        <dbReference type="EMBL" id="KAG6435559.1"/>
    </source>
</evidence>
<keyword evidence="5" id="KW-1185">Reference proteome</keyword>
<evidence type="ECO:0000313" key="5">
    <source>
        <dbReference type="Proteomes" id="UP000298416"/>
    </source>
</evidence>
<dbReference type="InterPro" id="IPR042971">
    <property type="entry name" value="LEA_SMP"/>
</dbReference>
<dbReference type="Proteomes" id="UP000298416">
    <property type="component" value="Unassembled WGS sequence"/>
</dbReference>
<dbReference type="PANTHER" id="PTHR31174">
    <property type="entry name" value="SEED MATURATION FAMILY PROTEIN"/>
    <property type="match status" value="1"/>
</dbReference>
<evidence type="ECO:0000259" key="3">
    <source>
        <dbReference type="Pfam" id="PF04927"/>
    </source>
</evidence>
<dbReference type="PANTHER" id="PTHR31174:SF7">
    <property type="entry name" value="LATE EMBRYOGENESIS ABUNDANT PROTEIN 31-RELATED"/>
    <property type="match status" value="1"/>
</dbReference>
<dbReference type="AlphaFoldDB" id="A0A8X8YP44"/>
<feature type="domain" description="SMP" evidence="3">
    <location>
        <begin position="190"/>
        <end position="248"/>
    </location>
</feature>
<dbReference type="OrthoDB" id="2014755at2759"/>
<evidence type="ECO:0000256" key="2">
    <source>
        <dbReference type="ARBA" id="ARBA00022737"/>
    </source>
</evidence>
<reference evidence="4" key="1">
    <citation type="submission" date="2018-01" db="EMBL/GenBank/DDBJ databases">
        <authorList>
            <person name="Mao J.F."/>
        </authorList>
    </citation>
    <scope>NUCLEOTIDE SEQUENCE</scope>
    <source>
        <strain evidence="4">Huo1</strain>
        <tissue evidence="4">Leaf</tissue>
    </source>
</reference>
<dbReference type="EMBL" id="PNBA02000001">
    <property type="protein sequence ID" value="KAG6435559.1"/>
    <property type="molecule type" value="Genomic_DNA"/>
</dbReference>
<keyword evidence="2" id="KW-0677">Repeat</keyword>
<organism evidence="4">
    <name type="scientific">Salvia splendens</name>
    <name type="common">Scarlet sage</name>
    <dbReference type="NCBI Taxonomy" id="180675"/>
    <lineage>
        <taxon>Eukaryota</taxon>
        <taxon>Viridiplantae</taxon>
        <taxon>Streptophyta</taxon>
        <taxon>Embryophyta</taxon>
        <taxon>Tracheophyta</taxon>
        <taxon>Spermatophyta</taxon>
        <taxon>Magnoliopsida</taxon>
        <taxon>eudicotyledons</taxon>
        <taxon>Gunneridae</taxon>
        <taxon>Pentapetalae</taxon>
        <taxon>asterids</taxon>
        <taxon>lamiids</taxon>
        <taxon>Lamiales</taxon>
        <taxon>Lamiaceae</taxon>
        <taxon>Nepetoideae</taxon>
        <taxon>Mentheae</taxon>
        <taxon>Salviinae</taxon>
        <taxon>Salvia</taxon>
        <taxon>Salvia subgen. Calosphace</taxon>
        <taxon>core Calosphace</taxon>
    </lineage>
</organism>
<comment type="similarity">
    <text evidence="1">Belongs to the LEA type SMP family.</text>
</comment>
<proteinExistence type="inferred from homology"/>
<protein>
    <recommendedName>
        <fullName evidence="3">SMP domain-containing protein</fullName>
    </recommendedName>
</protein>
<feature type="domain" description="SMP" evidence="3">
    <location>
        <begin position="125"/>
        <end position="181"/>
    </location>
</feature>
<name>A0A8X8YP44_SALSN</name>
<dbReference type="InterPro" id="IPR007011">
    <property type="entry name" value="LEA_SMP_dom"/>
</dbReference>
<comment type="caution">
    <text evidence="4">The sequence shown here is derived from an EMBL/GenBank/DDBJ whole genome shotgun (WGS) entry which is preliminary data.</text>
</comment>
<accession>A0A8X8YP44</accession>
<feature type="domain" description="SMP" evidence="3">
    <location>
        <begin position="15"/>
        <end position="59"/>
    </location>
</feature>
<evidence type="ECO:0000256" key="1">
    <source>
        <dbReference type="ARBA" id="ARBA00010733"/>
    </source>
</evidence>
<reference evidence="4" key="2">
    <citation type="submission" date="2020-08" db="EMBL/GenBank/DDBJ databases">
        <title>Plant Genome Project.</title>
        <authorList>
            <person name="Zhang R.-G."/>
        </authorList>
    </citation>
    <scope>NUCLEOTIDE SEQUENCE</scope>
    <source>
        <strain evidence="4">Huo1</strain>
        <tissue evidence="4">Leaf</tissue>
    </source>
</reference>
<sequence length="257" mass="26029">MDQEQPQRPPPQQPIKYGDVFNVSGDLADQPIAPQDASMMQAAEATVFGQTQKAGPAAATIYERAGLVAHEDATEAARQRGVAVTETESQGTRVITESVAGQVVGKFYEATPVLAAAGAGRQAMVTIGEALEAAGRAAGNKPVDHSDAAAIQAAECRATGSNLITPGGLAAEAQSAAAYNDGFAGNEGRVKLADILSGAAAKLPADKVATREDAEGIMSAELRNDPHRKTHSGGVAEAVGAAASVNEEGGVIGDTTV</sequence>
<dbReference type="Pfam" id="PF04927">
    <property type="entry name" value="SMP"/>
    <property type="match status" value="3"/>
</dbReference>